<sequence length="320" mass="35797">MCDQPSDMSVVSESSDASETRKKGKRAQLTSYLSDEWSKGKVKSKEGILKGWEMSKERGKVEWVKGVTALQHSLGLGAVPNVIPPGEARMDGDLRLVEIGWHPVAGMGGKWLAEQSGLGDIITKNIGTYPDPTQHWAVLVGDFVHQLWMDEDLNIIYNNERLEREAWRTFEVGQTRFTDEALRQAAVMTIYKMRQERAAYNLISNNCQNFAVRLLDAIQIGAHHQFATSFAVYQAATGDGTIKDLFVDAHPEEQKIDPAEGGIQRTDTVQNAQHVMDENTTKLDNHSIIPESTTNPENPIVMKEETTKADKKRSWFGLGK</sequence>
<dbReference type="OrthoDB" id="3431913at2759"/>
<evidence type="ECO:0008006" key="4">
    <source>
        <dbReference type="Google" id="ProtNLM"/>
    </source>
</evidence>
<feature type="region of interest" description="Disordered" evidence="1">
    <location>
        <begin position="1"/>
        <end position="28"/>
    </location>
</feature>
<dbReference type="AlphaFoldDB" id="A0A1E1KB58"/>
<protein>
    <recommendedName>
        <fullName evidence="4">PPPDE domain-containing protein</fullName>
    </recommendedName>
</protein>
<keyword evidence="3" id="KW-1185">Reference proteome</keyword>
<name>A0A1E1KB58_9HELO</name>
<gene>
    <name evidence="2" type="ORF">RAG0_05015</name>
</gene>
<organism evidence="2 3">
    <name type="scientific">Rhynchosporium agropyri</name>
    <dbReference type="NCBI Taxonomy" id="914238"/>
    <lineage>
        <taxon>Eukaryota</taxon>
        <taxon>Fungi</taxon>
        <taxon>Dikarya</taxon>
        <taxon>Ascomycota</taxon>
        <taxon>Pezizomycotina</taxon>
        <taxon>Leotiomycetes</taxon>
        <taxon>Helotiales</taxon>
        <taxon>Ploettnerulaceae</taxon>
        <taxon>Rhynchosporium</taxon>
    </lineage>
</organism>
<dbReference type="Proteomes" id="UP000178912">
    <property type="component" value="Unassembled WGS sequence"/>
</dbReference>
<evidence type="ECO:0000313" key="3">
    <source>
        <dbReference type="Proteomes" id="UP000178912"/>
    </source>
</evidence>
<evidence type="ECO:0000256" key="1">
    <source>
        <dbReference type="SAM" id="MobiDB-lite"/>
    </source>
</evidence>
<reference evidence="3" key="1">
    <citation type="submission" date="2016-03" db="EMBL/GenBank/DDBJ databases">
        <authorList>
            <person name="Guldener U."/>
        </authorList>
    </citation>
    <scope>NUCLEOTIDE SEQUENCE [LARGE SCALE GENOMIC DNA]</scope>
    <source>
        <strain evidence="3">04CH-RAC-A.6.1</strain>
    </source>
</reference>
<dbReference type="EMBL" id="FJUX01000021">
    <property type="protein sequence ID" value="CZS95293.1"/>
    <property type="molecule type" value="Genomic_DNA"/>
</dbReference>
<proteinExistence type="predicted"/>
<feature type="compositionally biased region" description="Polar residues" evidence="1">
    <location>
        <begin position="1"/>
        <end position="17"/>
    </location>
</feature>
<accession>A0A1E1KB58</accession>
<evidence type="ECO:0000313" key="2">
    <source>
        <dbReference type="EMBL" id="CZS95293.1"/>
    </source>
</evidence>